<sequence length="122" mass="14051">MSQNEHRPGVAEVNLVVRHLKLELIDIAKINAALEEIDQLYGLDGVTFDEKSLVLNLAYDASRLCIDGIEEVLKNHNIEVSHDWWTHFKESYYRFVDQNVKDNAAHQPWSCHKTPPGTGRKR</sequence>
<keyword evidence="2" id="KW-1185">Reference proteome</keyword>
<name>A0A368NLK8_9GAMM</name>
<dbReference type="RefSeq" id="WP_114337642.1">
    <property type="nucleotide sequence ID" value="NZ_QPID01000003.1"/>
</dbReference>
<dbReference type="Proteomes" id="UP000252558">
    <property type="component" value="Unassembled WGS sequence"/>
</dbReference>
<dbReference type="EMBL" id="QPID01000003">
    <property type="protein sequence ID" value="RCU51046.1"/>
    <property type="molecule type" value="Genomic_DNA"/>
</dbReference>
<protein>
    <submittedName>
        <fullName evidence="1">Cation transporter</fullName>
    </submittedName>
</protein>
<reference evidence="1 2" key="1">
    <citation type="submission" date="2018-07" db="EMBL/GenBank/DDBJ databases">
        <title>Corallincola holothuriorum sp. nov., a new facultative anaerobe isolated from sea cucumber Apostichopus japonicus.</title>
        <authorList>
            <person name="Xia H."/>
        </authorList>
    </citation>
    <scope>NUCLEOTIDE SEQUENCE [LARGE SCALE GENOMIC DNA]</scope>
    <source>
        <strain evidence="1 2">C4</strain>
    </source>
</reference>
<proteinExistence type="predicted"/>
<evidence type="ECO:0000313" key="1">
    <source>
        <dbReference type="EMBL" id="RCU51046.1"/>
    </source>
</evidence>
<dbReference type="AlphaFoldDB" id="A0A368NLK8"/>
<accession>A0A368NLK8</accession>
<evidence type="ECO:0000313" key="2">
    <source>
        <dbReference type="Proteomes" id="UP000252558"/>
    </source>
</evidence>
<organism evidence="1 2">
    <name type="scientific">Corallincola holothuriorum</name>
    <dbReference type="NCBI Taxonomy" id="2282215"/>
    <lineage>
        <taxon>Bacteria</taxon>
        <taxon>Pseudomonadati</taxon>
        <taxon>Pseudomonadota</taxon>
        <taxon>Gammaproteobacteria</taxon>
        <taxon>Alteromonadales</taxon>
        <taxon>Psychromonadaceae</taxon>
        <taxon>Corallincola</taxon>
    </lineage>
</organism>
<comment type="caution">
    <text evidence="1">The sequence shown here is derived from an EMBL/GenBank/DDBJ whole genome shotgun (WGS) entry which is preliminary data.</text>
</comment>
<gene>
    <name evidence="1" type="ORF">DU002_06920</name>
</gene>
<dbReference type="OrthoDB" id="5822659at2"/>